<dbReference type="RefSeq" id="WP_182801517.1">
    <property type="nucleotide sequence ID" value="NZ_CP060007.1"/>
</dbReference>
<evidence type="ECO:0000256" key="2">
    <source>
        <dbReference type="SAM" id="SignalP"/>
    </source>
</evidence>
<keyword evidence="2" id="KW-0732">Signal</keyword>
<dbReference type="KEGG" id="lacs:H4075_14330"/>
<proteinExistence type="predicted"/>
<dbReference type="EMBL" id="CP060007">
    <property type="protein sequence ID" value="QNA43252.1"/>
    <property type="molecule type" value="Genomic_DNA"/>
</dbReference>
<evidence type="ECO:0000313" key="4">
    <source>
        <dbReference type="Proteomes" id="UP000515344"/>
    </source>
</evidence>
<gene>
    <name evidence="3" type="ORF">H4075_14330</name>
</gene>
<feature type="compositionally biased region" description="Polar residues" evidence="1">
    <location>
        <begin position="275"/>
        <end position="287"/>
    </location>
</feature>
<dbReference type="AlphaFoldDB" id="A0A7G5XCP9"/>
<feature type="region of interest" description="Disordered" evidence="1">
    <location>
        <begin position="269"/>
        <end position="288"/>
    </location>
</feature>
<sequence length="449" mass="49443">MNKVRILIALLGFTGILRAQVQSDTLRPNRTEIISPIHKSTFNNNGQCPERKQGGNPRMVNGYLVFDGSLDGNRQVDPQIAVGGGYVLHGTNNGLVIYSKKGEYVQGISQKCFNNGIDPKLFFDAHNQVFGFDLWVYWDSAKIKPVNVSVSETNDPRGAWNTYPVPAPKGVDGGGIGYSRKWIGYSFPGGDERTFVLKTADAKSGKPATVYHFKGSLGHPVYGQDGTDDIYFFDIERDKFMIRRVTEAADGTPVCILVSSKPHNLKYINQPPQSPQFNTQQKVSSGDRNPKNLVLQSSSIWFSQAVNCEGRSAVQWHQVNATDGTIQQTGLIKSDTTNYIQTTLAVNKNKDVLVGFQEVNGNMFVSPRFAYRKATDTAGTIREIVRVGVGTGAADGVAWGDYSGSVVDGDNQLDLWTIQSRANEKGRGETVIVQLPAKKIKKEKKKKKK</sequence>
<keyword evidence="4" id="KW-1185">Reference proteome</keyword>
<accession>A0A7G5XCP9</accession>
<evidence type="ECO:0000256" key="1">
    <source>
        <dbReference type="SAM" id="MobiDB-lite"/>
    </source>
</evidence>
<name>A0A7G5XCP9_9BACT</name>
<feature type="signal peptide" evidence="2">
    <location>
        <begin position="1"/>
        <end position="19"/>
    </location>
</feature>
<protein>
    <submittedName>
        <fullName evidence="3">Uncharacterized protein</fullName>
    </submittedName>
</protein>
<evidence type="ECO:0000313" key="3">
    <source>
        <dbReference type="EMBL" id="QNA43252.1"/>
    </source>
</evidence>
<feature type="chain" id="PRO_5028890344" evidence="2">
    <location>
        <begin position="20"/>
        <end position="449"/>
    </location>
</feature>
<reference evidence="4" key="1">
    <citation type="submission" date="2020-08" db="EMBL/GenBank/DDBJ databases">
        <title>Lacibacter sp. S13-6-6 genome sequencing.</title>
        <authorList>
            <person name="Jin L."/>
        </authorList>
    </citation>
    <scope>NUCLEOTIDE SEQUENCE [LARGE SCALE GENOMIC DNA]</scope>
    <source>
        <strain evidence="4">S13-6-6</strain>
    </source>
</reference>
<dbReference type="Proteomes" id="UP000515344">
    <property type="component" value="Chromosome"/>
</dbReference>
<organism evidence="3 4">
    <name type="scientific">Lacibacter sediminis</name>
    <dbReference type="NCBI Taxonomy" id="2760713"/>
    <lineage>
        <taxon>Bacteria</taxon>
        <taxon>Pseudomonadati</taxon>
        <taxon>Bacteroidota</taxon>
        <taxon>Chitinophagia</taxon>
        <taxon>Chitinophagales</taxon>
        <taxon>Chitinophagaceae</taxon>
        <taxon>Lacibacter</taxon>
    </lineage>
</organism>